<accession>A0ABN4V3F4</accession>
<proteinExistence type="predicted"/>
<dbReference type="RefSeq" id="WP_012057325.1">
    <property type="nucleotide sequence ID" value="NZ_CP007389.1"/>
</dbReference>
<evidence type="ECO:0000313" key="2">
    <source>
        <dbReference type="Proteomes" id="UP000185490"/>
    </source>
</evidence>
<keyword evidence="2" id="KW-1185">Reference proteome</keyword>
<reference evidence="1 2" key="1">
    <citation type="submission" date="2014-02" db="EMBL/GenBank/DDBJ databases">
        <title>Diversity of Thermotogales isolates from hydrothermal vents.</title>
        <authorList>
            <person name="Haverkamp T.H.A."/>
            <person name="Lossouarn J."/>
            <person name="Geslin C."/>
            <person name="Nesbo C.L."/>
        </authorList>
    </citation>
    <scope>NUCLEOTIDE SEQUENCE [LARGE SCALE GENOMIC DNA]</scope>
    <source>
        <strain evidence="1 2">431</strain>
    </source>
</reference>
<protein>
    <submittedName>
        <fullName evidence="1">Uncharacterized protein</fullName>
    </submittedName>
</protein>
<dbReference type="EMBL" id="CP007389">
    <property type="protein sequence ID" value="APT74066.1"/>
    <property type="molecule type" value="Genomic_DNA"/>
</dbReference>
<gene>
    <name evidence="1" type="ORF">BW47_05945</name>
</gene>
<sequence>MNVEKTRVLILVKTYPTLSKKYSELVCTAGMKEDGSWVRIYPVPFRFLEYGKRYKKYQWIEVKLMRNSSDPRPESYKIVNVNDIKLLDIIDTKDKWRKRRELVLGKLKIYYSIEELIKKAKNFELSLALFKPKSIDDFIIESTEREWDKELIRKIENNIKQPGLFDSEEEKLAKETFRLVRKLPYKFFYKFQDETGKQCRLMIEDWEIGQLFWNCLENSKNEKEALEKVRQKYMVELTKKDLYFFLGTTKKFHGIAKNPFLIIGLFYPPKTEPMLFDL</sequence>
<evidence type="ECO:0000313" key="1">
    <source>
        <dbReference type="EMBL" id="APT74066.1"/>
    </source>
</evidence>
<name>A0ABN4V3F4_9BACT</name>
<organism evidence="1 2">
    <name type="scientific">Thermosipho melanesiensis</name>
    <dbReference type="NCBI Taxonomy" id="46541"/>
    <lineage>
        <taxon>Bacteria</taxon>
        <taxon>Thermotogati</taxon>
        <taxon>Thermotogota</taxon>
        <taxon>Thermotogae</taxon>
        <taxon>Thermotogales</taxon>
        <taxon>Fervidobacteriaceae</taxon>
        <taxon>Thermosipho</taxon>
    </lineage>
</organism>
<dbReference type="Proteomes" id="UP000185490">
    <property type="component" value="Chromosome"/>
</dbReference>